<protein>
    <submittedName>
        <fullName evidence="9">NADH:ubiquinone oxidoreductase subunit L</fullName>
    </submittedName>
</protein>
<feature type="transmembrane region" description="Helical" evidence="6">
    <location>
        <begin position="331"/>
        <end position="355"/>
    </location>
</feature>
<dbReference type="GO" id="GO:0042773">
    <property type="term" value="P:ATP synthesis coupled electron transport"/>
    <property type="evidence" value="ECO:0007669"/>
    <property type="project" value="InterPro"/>
</dbReference>
<dbReference type="GO" id="GO:0012505">
    <property type="term" value="C:endomembrane system"/>
    <property type="evidence" value="ECO:0007669"/>
    <property type="project" value="UniProtKB-SubCell"/>
</dbReference>
<dbReference type="Proteomes" id="UP000283993">
    <property type="component" value="Unassembled WGS sequence"/>
</dbReference>
<dbReference type="GO" id="GO:0016020">
    <property type="term" value="C:membrane"/>
    <property type="evidence" value="ECO:0007669"/>
    <property type="project" value="UniProtKB-SubCell"/>
</dbReference>
<feature type="domain" description="NADH-Ubiquinone oxidoreductase (complex I) chain 5 N-terminal" evidence="8">
    <location>
        <begin position="63"/>
        <end position="117"/>
    </location>
</feature>
<evidence type="ECO:0000256" key="2">
    <source>
        <dbReference type="ARBA" id="ARBA00022692"/>
    </source>
</evidence>
<sequence length="613" mass="65920">MNMLALTIAFPLAGTLLLSFWPRMPDRAATAIGAGSIGLAALMTGLLILGFDGGSEAVTLWTWVAVGDFTPDISLYLDGLSLTMLGVITGVGFLIHLFAAWYMTEDLAGGPGMGRFFAYMNLFVVSMLLLVLGENLLLLFLGWEGVGLCSYLLIGYYYRDEANAWAAFKAFIITRIGDVFLAIGLFALFAAFGTLDIQRILEAAPQLWSEGDPMATFAALMLLGGAVGKSAQLPLQTWLPDAMAGPTPVSALIHAATMVTAGVYLIARMHVIFELAPIALMLVGVIGALTLLLAGFAALCQTDIKRVLAYSTMSQIGYMFLALGAGAWDAAIFHLMIHAFFKALLFLAAGSVIIACHHEQDIFKMGGLRRTLKLDYAVFLIGGAALAALPLITAGFYSKDEILWLSFANGHYVLWFAGLAGAFLTALYTFRMIFIAFHGEAGTQAHAGRGVAHHLPLIVLAVLSTFVGAWIHPPLADVLPGHEGGGHGWVKLTVEILSSVVAIVGLGAAAALFLGNRETARHLRETPRGTALWRLWHEAWGFDRLYDRAFVRPYLMLTRVHRRDWINSIINTVPALALALNGALSSTQTGRLRWYALTVLAGATALLAALMFG</sequence>
<feature type="domain" description="NADH:quinone oxidoreductase/Mrp antiporter transmembrane" evidence="7">
    <location>
        <begin position="134"/>
        <end position="425"/>
    </location>
</feature>
<feature type="transmembrane region" description="Helical" evidence="6">
    <location>
        <begin position="307"/>
        <end position="325"/>
    </location>
</feature>
<dbReference type="NCBIfam" id="TIGR01974">
    <property type="entry name" value="NDH_I_L"/>
    <property type="match status" value="1"/>
</dbReference>
<dbReference type="PRINTS" id="PR01434">
    <property type="entry name" value="NADHDHGNASE5"/>
</dbReference>
<feature type="transmembrane region" description="Helical" evidence="6">
    <location>
        <begin position="492"/>
        <end position="514"/>
    </location>
</feature>
<dbReference type="GO" id="GO:0015990">
    <property type="term" value="P:electron transport coupled proton transport"/>
    <property type="evidence" value="ECO:0007669"/>
    <property type="project" value="TreeGrafter"/>
</dbReference>
<dbReference type="InterPro" id="IPR001516">
    <property type="entry name" value="Proton_antipo_N"/>
</dbReference>
<evidence type="ECO:0000256" key="5">
    <source>
        <dbReference type="RuleBase" id="RU000320"/>
    </source>
</evidence>
<feature type="transmembrane region" description="Helical" evidence="6">
    <location>
        <begin position="29"/>
        <end position="51"/>
    </location>
</feature>
<dbReference type="NCBIfam" id="NF005141">
    <property type="entry name" value="PRK06590.1"/>
    <property type="match status" value="1"/>
</dbReference>
<feature type="transmembrane region" description="Helical" evidence="6">
    <location>
        <begin position="116"/>
        <end position="132"/>
    </location>
</feature>
<dbReference type="GO" id="GO:0008137">
    <property type="term" value="F:NADH dehydrogenase (ubiquinone) activity"/>
    <property type="evidence" value="ECO:0007669"/>
    <property type="project" value="InterPro"/>
</dbReference>
<dbReference type="InterPro" id="IPR003945">
    <property type="entry name" value="NU5C-like"/>
</dbReference>
<dbReference type="Pfam" id="PF00361">
    <property type="entry name" value="Proton_antipo_M"/>
    <property type="match status" value="1"/>
</dbReference>
<organism evidence="9 10">
    <name type="scientific">Salinisphaera orenii MK-B5</name>
    <dbReference type="NCBI Taxonomy" id="856730"/>
    <lineage>
        <taxon>Bacteria</taxon>
        <taxon>Pseudomonadati</taxon>
        <taxon>Pseudomonadota</taxon>
        <taxon>Gammaproteobacteria</taxon>
        <taxon>Salinisphaerales</taxon>
        <taxon>Salinisphaeraceae</taxon>
        <taxon>Salinisphaera</taxon>
    </lineage>
</organism>
<feature type="transmembrane region" description="Helical" evidence="6">
    <location>
        <begin position="215"/>
        <end position="235"/>
    </location>
</feature>
<name>A0A423PH80_9GAMM</name>
<dbReference type="Gene3D" id="1.20.5.2700">
    <property type="match status" value="1"/>
</dbReference>
<feature type="transmembrane region" description="Helical" evidence="6">
    <location>
        <begin position="170"/>
        <end position="195"/>
    </location>
</feature>
<gene>
    <name evidence="9" type="ORF">SAOR_13065</name>
</gene>
<evidence type="ECO:0000256" key="1">
    <source>
        <dbReference type="ARBA" id="ARBA00004127"/>
    </source>
</evidence>
<feature type="transmembrane region" description="Helical" evidence="6">
    <location>
        <begin position="412"/>
        <end position="430"/>
    </location>
</feature>
<keyword evidence="2 5" id="KW-0812">Transmembrane</keyword>
<evidence type="ECO:0000259" key="7">
    <source>
        <dbReference type="Pfam" id="PF00361"/>
    </source>
</evidence>
<feature type="transmembrane region" description="Helical" evidence="6">
    <location>
        <begin position="138"/>
        <end position="158"/>
    </location>
</feature>
<accession>A0A423PH80</accession>
<reference evidence="9 10" key="1">
    <citation type="submission" date="2013-10" db="EMBL/GenBank/DDBJ databases">
        <title>Salinisphaera orenii MK-B5 Genome Sequencing.</title>
        <authorList>
            <person name="Lai Q."/>
            <person name="Li C."/>
            <person name="Shao Z."/>
        </authorList>
    </citation>
    <scope>NUCLEOTIDE SEQUENCE [LARGE SCALE GENOMIC DNA]</scope>
    <source>
        <strain evidence="9 10">MK-B5</strain>
    </source>
</reference>
<feature type="transmembrane region" description="Helical" evidence="6">
    <location>
        <begin position="376"/>
        <end position="397"/>
    </location>
</feature>
<feature type="transmembrane region" description="Helical" evidence="6">
    <location>
        <begin position="278"/>
        <end position="300"/>
    </location>
</feature>
<dbReference type="PANTHER" id="PTHR42829:SF2">
    <property type="entry name" value="NADH-UBIQUINONE OXIDOREDUCTASE CHAIN 5"/>
    <property type="match status" value="1"/>
</dbReference>
<dbReference type="Pfam" id="PF00662">
    <property type="entry name" value="Proton_antipo_N"/>
    <property type="match status" value="1"/>
</dbReference>
<dbReference type="InterPro" id="IPR018393">
    <property type="entry name" value="NADHpl_OxRdtase_5_subgr"/>
</dbReference>
<feature type="transmembrane region" description="Helical" evidence="6">
    <location>
        <begin position="592"/>
        <end position="612"/>
    </location>
</feature>
<dbReference type="PANTHER" id="PTHR42829">
    <property type="entry name" value="NADH-UBIQUINONE OXIDOREDUCTASE CHAIN 5"/>
    <property type="match status" value="1"/>
</dbReference>
<dbReference type="PRINTS" id="PR01435">
    <property type="entry name" value="NPOXDRDTASE5"/>
</dbReference>
<feature type="transmembrane region" description="Helical" evidence="6">
    <location>
        <begin position="247"/>
        <end position="266"/>
    </location>
</feature>
<proteinExistence type="predicted"/>
<keyword evidence="4 6" id="KW-0472">Membrane</keyword>
<feature type="transmembrane region" description="Helical" evidence="6">
    <location>
        <begin position="565"/>
        <end position="586"/>
    </location>
</feature>
<dbReference type="EMBL" id="AYKH01000040">
    <property type="protein sequence ID" value="ROO24915.1"/>
    <property type="molecule type" value="Genomic_DNA"/>
</dbReference>
<evidence type="ECO:0000259" key="8">
    <source>
        <dbReference type="Pfam" id="PF00662"/>
    </source>
</evidence>
<evidence type="ECO:0000256" key="3">
    <source>
        <dbReference type="ARBA" id="ARBA00022989"/>
    </source>
</evidence>
<dbReference type="RefSeq" id="WP_123631831.1">
    <property type="nucleotide sequence ID" value="NZ_AYKH01000040.1"/>
</dbReference>
<dbReference type="InterPro" id="IPR001750">
    <property type="entry name" value="ND/Mrp_TM"/>
</dbReference>
<evidence type="ECO:0000256" key="4">
    <source>
        <dbReference type="ARBA" id="ARBA00023136"/>
    </source>
</evidence>
<feature type="transmembrane region" description="Helical" evidence="6">
    <location>
        <begin position="451"/>
        <end position="472"/>
    </location>
</feature>
<comment type="caution">
    <text evidence="9">The sequence shown here is derived from an EMBL/GenBank/DDBJ whole genome shotgun (WGS) entry which is preliminary data.</text>
</comment>
<evidence type="ECO:0000256" key="6">
    <source>
        <dbReference type="SAM" id="Phobius"/>
    </source>
</evidence>
<keyword evidence="3 6" id="KW-1133">Transmembrane helix</keyword>
<comment type="subcellular location">
    <subcellularLocation>
        <location evidence="1">Endomembrane system</location>
        <topology evidence="1">Multi-pass membrane protein</topology>
    </subcellularLocation>
    <subcellularLocation>
        <location evidence="5">Membrane</location>
        <topology evidence="5">Multi-pass membrane protein</topology>
    </subcellularLocation>
</comment>
<keyword evidence="10" id="KW-1185">Reference proteome</keyword>
<keyword evidence="9" id="KW-0830">Ubiquinone</keyword>
<feature type="transmembrane region" description="Helical" evidence="6">
    <location>
        <begin position="83"/>
        <end position="104"/>
    </location>
</feature>
<dbReference type="GO" id="GO:0003954">
    <property type="term" value="F:NADH dehydrogenase activity"/>
    <property type="evidence" value="ECO:0007669"/>
    <property type="project" value="TreeGrafter"/>
</dbReference>
<evidence type="ECO:0000313" key="10">
    <source>
        <dbReference type="Proteomes" id="UP000283993"/>
    </source>
</evidence>
<dbReference type="AlphaFoldDB" id="A0A423PH80"/>
<evidence type="ECO:0000313" key="9">
    <source>
        <dbReference type="EMBL" id="ROO24915.1"/>
    </source>
</evidence>